<dbReference type="HOGENOM" id="CLU_2463416_0_0_5"/>
<dbReference type="OrthoDB" id="9931073at2"/>
<dbReference type="KEGG" id="ccs:CCNA_02760"/>
<dbReference type="RefSeq" id="WP_012640555.1">
    <property type="nucleotide sequence ID" value="NC_011916.1"/>
</dbReference>
<dbReference type="AlphaFoldDB" id="A0A0H3CAN0"/>
<proteinExistence type="predicted"/>
<dbReference type="Proteomes" id="UP000001364">
    <property type="component" value="Chromosome"/>
</dbReference>
<keyword evidence="3" id="KW-1185">Reference proteome</keyword>
<gene>
    <name evidence="2" type="ordered locus">CCNA_02760</name>
</gene>
<evidence type="ECO:0000313" key="3">
    <source>
        <dbReference type="Proteomes" id="UP000001364"/>
    </source>
</evidence>
<organism evidence="2 3">
    <name type="scientific">Caulobacter vibrioides (strain NA1000 / CB15N)</name>
    <name type="common">Caulobacter crescentus</name>
    <dbReference type="NCBI Taxonomy" id="565050"/>
    <lineage>
        <taxon>Bacteria</taxon>
        <taxon>Pseudomonadati</taxon>
        <taxon>Pseudomonadota</taxon>
        <taxon>Alphaproteobacteria</taxon>
        <taxon>Caulobacterales</taxon>
        <taxon>Caulobacteraceae</taxon>
        <taxon>Caulobacter</taxon>
    </lineage>
</organism>
<feature type="transmembrane region" description="Helical" evidence="1">
    <location>
        <begin position="44"/>
        <end position="64"/>
    </location>
</feature>
<evidence type="ECO:0000256" key="1">
    <source>
        <dbReference type="SAM" id="Phobius"/>
    </source>
</evidence>
<evidence type="ECO:0000313" key="2">
    <source>
        <dbReference type="EMBL" id="ACL96225.1"/>
    </source>
</evidence>
<dbReference type="RefSeq" id="YP_002518133.1">
    <property type="nucleotide sequence ID" value="NC_011916.1"/>
</dbReference>
<reference evidence="2 3" key="1">
    <citation type="journal article" date="2010" name="J. Bacteriol.">
        <title>The genetic basis of laboratory adaptation in Caulobacter crescentus.</title>
        <authorList>
            <person name="Marks M.E."/>
            <person name="Castro-Rojas C.M."/>
            <person name="Teiling C."/>
            <person name="Du L."/>
            <person name="Kapatral V."/>
            <person name="Walunas T.L."/>
            <person name="Crosson S."/>
        </authorList>
    </citation>
    <scope>NUCLEOTIDE SEQUENCE [LARGE SCALE GENOMIC DNA]</scope>
    <source>
        <strain evidence="3">NA1000 / CB15N</strain>
    </source>
</reference>
<dbReference type="GeneID" id="7330922"/>
<keyword evidence="1" id="KW-1133">Transmembrane helix</keyword>
<name>A0A0H3CAN0_CAUVN</name>
<dbReference type="EMBL" id="CP001340">
    <property type="protein sequence ID" value="ACL96225.1"/>
    <property type="molecule type" value="Genomic_DNA"/>
</dbReference>
<protein>
    <submittedName>
        <fullName evidence="2">Uncharacterized protein</fullName>
    </submittedName>
</protein>
<keyword evidence="1" id="KW-0472">Membrane</keyword>
<sequence>MTEAEKRRRFRRFIGWFYLPMIAGASLVHNGLKLRDGKIATAEFLWLATIFVPAILVGLLIPWAEDRRLQRLAEERRKTRRPPLSLGA</sequence>
<accession>A0A0H3CAN0</accession>
<keyword evidence="1" id="KW-0812">Transmembrane</keyword>
<feature type="transmembrane region" description="Helical" evidence="1">
    <location>
        <begin position="12"/>
        <end position="32"/>
    </location>
</feature>